<sequence length="248" mass="25861">MSELTLAGRRAVVTGGAKGIGAAISRAYARSGAKVAVWGRDRDALHAMGEEIDGVAVECDVTSTESVEQAVGTTLDLLGGIDVMVANAGRAGEGIAFEAVDDELWADVIDTNLSGVWRCIRSVVPTFKEQRHGKVIVMGSLASVVGMSRAPAYASAKAGLLGLSRSAAAALARYNVQVNTVLPGWVRTGMSAPELDNDAVRVRLEDRTIQKRTGSPEDLAGVCVYLGSSASDFHTGDVIRVDGGYLLA</sequence>
<dbReference type="InterPro" id="IPR020904">
    <property type="entry name" value="Sc_DH/Rdtase_CS"/>
</dbReference>
<dbReference type="AlphaFoldDB" id="A0A2T0T7I2"/>
<comment type="caution">
    <text evidence="3">The sequence shown here is derived from an EMBL/GenBank/DDBJ whole genome shotgun (WGS) entry which is preliminary data.</text>
</comment>
<dbReference type="RefSeq" id="WP_106188632.1">
    <property type="nucleotide sequence ID" value="NZ_PVTF01000005.1"/>
</dbReference>
<dbReference type="PROSITE" id="PS00061">
    <property type="entry name" value="ADH_SHORT"/>
    <property type="match status" value="1"/>
</dbReference>
<dbReference type="SUPFAM" id="SSF51735">
    <property type="entry name" value="NAD(P)-binding Rossmann-fold domains"/>
    <property type="match status" value="1"/>
</dbReference>
<keyword evidence="4" id="KW-1185">Reference proteome</keyword>
<dbReference type="Gene3D" id="3.40.50.720">
    <property type="entry name" value="NAD(P)-binding Rossmann-like Domain"/>
    <property type="match status" value="1"/>
</dbReference>
<dbReference type="GO" id="GO:0006633">
    <property type="term" value="P:fatty acid biosynthetic process"/>
    <property type="evidence" value="ECO:0007669"/>
    <property type="project" value="TreeGrafter"/>
</dbReference>
<dbReference type="PRINTS" id="PR00081">
    <property type="entry name" value="GDHRDH"/>
</dbReference>
<dbReference type="GO" id="GO:0016616">
    <property type="term" value="F:oxidoreductase activity, acting on the CH-OH group of donors, NAD or NADP as acceptor"/>
    <property type="evidence" value="ECO:0007669"/>
    <property type="project" value="TreeGrafter"/>
</dbReference>
<dbReference type="GO" id="GO:0048038">
    <property type="term" value="F:quinone binding"/>
    <property type="evidence" value="ECO:0007669"/>
    <property type="project" value="TreeGrafter"/>
</dbReference>
<dbReference type="OrthoDB" id="286404at2"/>
<dbReference type="PANTHER" id="PTHR42760">
    <property type="entry name" value="SHORT-CHAIN DEHYDROGENASES/REDUCTASES FAMILY MEMBER"/>
    <property type="match status" value="1"/>
</dbReference>
<evidence type="ECO:0000256" key="1">
    <source>
        <dbReference type="ARBA" id="ARBA00006484"/>
    </source>
</evidence>
<evidence type="ECO:0000313" key="3">
    <source>
        <dbReference type="EMBL" id="PRY41636.1"/>
    </source>
</evidence>
<reference evidence="3 4" key="1">
    <citation type="submission" date="2018-03" db="EMBL/GenBank/DDBJ databases">
        <title>Genomic Encyclopedia of Archaeal and Bacterial Type Strains, Phase II (KMG-II): from individual species to whole genera.</title>
        <authorList>
            <person name="Goeker M."/>
        </authorList>
    </citation>
    <scope>NUCLEOTIDE SEQUENCE [LARGE SCALE GENOMIC DNA]</scope>
    <source>
        <strain evidence="3 4">DSM 44720</strain>
    </source>
</reference>
<dbReference type="InterPro" id="IPR002347">
    <property type="entry name" value="SDR_fam"/>
</dbReference>
<gene>
    <name evidence="3" type="ORF">CLV43_105394</name>
</gene>
<dbReference type="FunFam" id="3.40.50.720:FF:000084">
    <property type="entry name" value="Short-chain dehydrogenase reductase"/>
    <property type="match status" value="1"/>
</dbReference>
<dbReference type="PANTHER" id="PTHR42760:SF133">
    <property type="entry name" value="3-OXOACYL-[ACYL-CARRIER-PROTEIN] REDUCTASE"/>
    <property type="match status" value="1"/>
</dbReference>
<proteinExistence type="inferred from homology"/>
<dbReference type="PRINTS" id="PR00080">
    <property type="entry name" value="SDRFAMILY"/>
</dbReference>
<evidence type="ECO:0000313" key="4">
    <source>
        <dbReference type="Proteomes" id="UP000239494"/>
    </source>
</evidence>
<organism evidence="3 4">
    <name type="scientific">Umezawaea tangerina</name>
    <dbReference type="NCBI Taxonomy" id="84725"/>
    <lineage>
        <taxon>Bacteria</taxon>
        <taxon>Bacillati</taxon>
        <taxon>Actinomycetota</taxon>
        <taxon>Actinomycetes</taxon>
        <taxon>Pseudonocardiales</taxon>
        <taxon>Pseudonocardiaceae</taxon>
        <taxon>Umezawaea</taxon>
    </lineage>
</organism>
<dbReference type="CDD" id="cd05233">
    <property type="entry name" value="SDR_c"/>
    <property type="match status" value="1"/>
</dbReference>
<comment type="similarity">
    <text evidence="1">Belongs to the short-chain dehydrogenases/reductases (SDR) family.</text>
</comment>
<accession>A0A2T0T7I2</accession>
<evidence type="ECO:0000256" key="2">
    <source>
        <dbReference type="ARBA" id="ARBA00023002"/>
    </source>
</evidence>
<dbReference type="Pfam" id="PF13561">
    <property type="entry name" value="adh_short_C2"/>
    <property type="match status" value="1"/>
</dbReference>
<dbReference type="InterPro" id="IPR036291">
    <property type="entry name" value="NAD(P)-bd_dom_sf"/>
</dbReference>
<name>A0A2T0T7I2_9PSEU</name>
<keyword evidence="2" id="KW-0560">Oxidoreductase</keyword>
<protein>
    <submittedName>
        <fullName evidence="3">2-deoxy-D-gluconate 3-dehydrogenase</fullName>
    </submittedName>
</protein>
<dbReference type="Proteomes" id="UP000239494">
    <property type="component" value="Unassembled WGS sequence"/>
</dbReference>
<dbReference type="EMBL" id="PVTF01000005">
    <property type="protein sequence ID" value="PRY41636.1"/>
    <property type="molecule type" value="Genomic_DNA"/>
</dbReference>